<evidence type="ECO:0000313" key="5">
    <source>
        <dbReference type="EMBL" id="SEW00784.1"/>
    </source>
</evidence>
<evidence type="ECO:0000256" key="2">
    <source>
        <dbReference type="ARBA" id="ARBA00022801"/>
    </source>
</evidence>
<dbReference type="EMBL" id="FOIR01000001">
    <property type="protein sequence ID" value="SEW00784.1"/>
    <property type="molecule type" value="Genomic_DNA"/>
</dbReference>
<evidence type="ECO:0000256" key="1">
    <source>
        <dbReference type="ARBA" id="ARBA00010833"/>
    </source>
</evidence>
<reference evidence="6" key="1">
    <citation type="submission" date="2016-10" db="EMBL/GenBank/DDBJ databases">
        <authorList>
            <person name="Varghese N."/>
            <person name="Submissions S."/>
        </authorList>
    </citation>
    <scope>NUCLEOTIDE SEQUENCE [LARGE SCALE GENOMIC DNA]</scope>
    <source>
        <strain evidence="6">CGMCC 1.12402</strain>
    </source>
</reference>
<dbReference type="SUPFAM" id="SSF48208">
    <property type="entry name" value="Six-hairpin glycosidases"/>
    <property type="match status" value="1"/>
</dbReference>
<dbReference type="InterPro" id="IPR008928">
    <property type="entry name" value="6-hairpin_glycosidase_sf"/>
</dbReference>
<dbReference type="AlphaFoldDB" id="A0A1I0NHY2"/>
<dbReference type="InterPro" id="IPR054491">
    <property type="entry name" value="MGH1-like_GH"/>
</dbReference>
<comment type="similarity">
    <text evidence="1">Belongs to the glycosyl hydrolase 63 family.</text>
</comment>
<dbReference type="GO" id="GO:0004573">
    <property type="term" value="F:Glc3Man9GlcNAc2 oligosaccharide glucosidase activity"/>
    <property type="evidence" value="ECO:0007669"/>
    <property type="project" value="InterPro"/>
</dbReference>
<dbReference type="Pfam" id="PF22422">
    <property type="entry name" value="MGH1-like_GH"/>
    <property type="match status" value="1"/>
</dbReference>
<dbReference type="GO" id="GO:0006487">
    <property type="term" value="P:protein N-linked glycosylation"/>
    <property type="evidence" value="ECO:0007669"/>
    <property type="project" value="TreeGrafter"/>
</dbReference>
<proteinExistence type="inferred from homology"/>
<evidence type="ECO:0000313" key="6">
    <source>
        <dbReference type="Proteomes" id="UP000199437"/>
    </source>
</evidence>
<keyword evidence="2" id="KW-0378">Hydrolase</keyword>
<dbReference type="RefSeq" id="WP_090257602.1">
    <property type="nucleotide sequence ID" value="NZ_FOIR01000001.1"/>
</dbReference>
<dbReference type="PANTHER" id="PTHR10412:SF11">
    <property type="entry name" value="MANNOSYL-OLIGOSACCHARIDE GLUCOSIDASE"/>
    <property type="match status" value="1"/>
</dbReference>
<organism evidence="5 6">
    <name type="scientific">Roseivirga pacifica</name>
    <dbReference type="NCBI Taxonomy" id="1267423"/>
    <lineage>
        <taxon>Bacteria</taxon>
        <taxon>Pseudomonadati</taxon>
        <taxon>Bacteroidota</taxon>
        <taxon>Cytophagia</taxon>
        <taxon>Cytophagales</taxon>
        <taxon>Roseivirgaceae</taxon>
        <taxon>Roseivirga</taxon>
    </lineage>
</organism>
<dbReference type="GeneID" id="99985932"/>
<evidence type="ECO:0000259" key="4">
    <source>
        <dbReference type="Pfam" id="PF22422"/>
    </source>
</evidence>
<sequence length="447" mass="52519">MDIQFRPTIKDEALIKEAQRILNHNTWEGRYTVPSSKLYPYQWNWDSGFVAMGFAHFDIPRAIKELESLFEGQWENGMLPHIVFHSKKREGYFPGPSYWQSSKVPEASKLVETSGITQPPVHGFIMERLFNQYPNSKEVKAFIKAFYPKVLKLHKYYYEHRDPNKEGLAFIFHPWASGRDNSPLWDDLVKTIPIKPGDIPKYKRYDNLKADPSERPSDKDYDIYVYLMELGRRHNYDGNAIAKESPFVIQDTLFNAMLIRSNEALINLADELDLDAGPIEDWNEQSKKTFEEKLWVEELGMYTPYDLRNEKHIRMKEIGAFTALYADIPSSSRARKLRNYIEEMADREDGFRVMPSFDPDHWIFNPKKYWKGPVWPQMNWLLYQGLNRYGFHGTANRVKYDFLDLVNKLGFHEYYDPRRAVADQQTHGYGGADFSWTAAVVLDFIND</sequence>
<dbReference type="InterPro" id="IPR004888">
    <property type="entry name" value="Glycoside_hydrolase_63"/>
</dbReference>
<dbReference type="OrthoDB" id="9781878at2"/>
<evidence type="ECO:0000256" key="3">
    <source>
        <dbReference type="ARBA" id="ARBA00023295"/>
    </source>
</evidence>
<keyword evidence="3" id="KW-0326">Glycosidase</keyword>
<accession>A0A1I0NHY2</accession>
<dbReference type="Gene3D" id="1.50.10.10">
    <property type="match status" value="1"/>
</dbReference>
<feature type="domain" description="Mannosylglycerate hydrolase MGH1-like glycoside hydrolase" evidence="4">
    <location>
        <begin position="39"/>
        <end position="437"/>
    </location>
</feature>
<dbReference type="GO" id="GO:0009311">
    <property type="term" value="P:oligosaccharide metabolic process"/>
    <property type="evidence" value="ECO:0007669"/>
    <property type="project" value="InterPro"/>
</dbReference>
<dbReference type="STRING" id="1267423.SAMN05216290_1200"/>
<gene>
    <name evidence="5" type="ORF">SAMN05216290_1200</name>
</gene>
<dbReference type="InterPro" id="IPR012341">
    <property type="entry name" value="6hp_glycosidase-like_sf"/>
</dbReference>
<dbReference type="Proteomes" id="UP000199437">
    <property type="component" value="Unassembled WGS sequence"/>
</dbReference>
<keyword evidence="6" id="KW-1185">Reference proteome</keyword>
<dbReference type="PANTHER" id="PTHR10412">
    <property type="entry name" value="MANNOSYL-OLIGOSACCHARIDE GLUCOSIDASE"/>
    <property type="match status" value="1"/>
</dbReference>
<protein>
    <submittedName>
        <fullName evidence="5">Trehalase</fullName>
    </submittedName>
</protein>
<name>A0A1I0NHY2_9BACT</name>